<dbReference type="AlphaFoldDB" id="A0A2H0WAL0"/>
<reference evidence="2" key="1">
    <citation type="submission" date="2017-09" db="EMBL/GenBank/DDBJ databases">
        <title>Depth-based differentiation of microbial function through sediment-hosted aquifers and enrichment of novel symbionts in the deep terrestrial subsurface.</title>
        <authorList>
            <person name="Probst A.J."/>
            <person name="Ladd B."/>
            <person name="Jarett J.K."/>
            <person name="Geller-Mcgrath D.E."/>
            <person name="Sieber C.M.K."/>
            <person name="Emerson J.B."/>
            <person name="Anantharaman K."/>
            <person name="Thomas B.C."/>
            <person name="Malmstrom R."/>
            <person name="Stieglmeier M."/>
            <person name="Klingl A."/>
            <person name="Woyke T."/>
            <person name="Ryan C.M."/>
            <person name="Banfield J.F."/>
        </authorList>
    </citation>
    <scope>NUCLEOTIDE SEQUENCE [LARGE SCALE GENOMIC DNA]</scope>
</reference>
<evidence type="ECO:0000313" key="2">
    <source>
        <dbReference type="Proteomes" id="UP000230093"/>
    </source>
</evidence>
<dbReference type="Proteomes" id="UP000230093">
    <property type="component" value="Unassembled WGS sequence"/>
</dbReference>
<organism evidence="1 2">
    <name type="scientific">Candidatus Beckwithbacteria bacterium CG10_big_fil_rev_8_21_14_0_10_34_10</name>
    <dbReference type="NCBI Taxonomy" id="1974495"/>
    <lineage>
        <taxon>Bacteria</taxon>
        <taxon>Candidatus Beckwithiibacteriota</taxon>
    </lineage>
</organism>
<name>A0A2H0WAL0_9BACT</name>
<dbReference type="EMBL" id="PEZT01000001">
    <property type="protein sequence ID" value="PIS09701.1"/>
    <property type="molecule type" value="Genomic_DNA"/>
</dbReference>
<evidence type="ECO:0000313" key="1">
    <source>
        <dbReference type="EMBL" id="PIS09701.1"/>
    </source>
</evidence>
<gene>
    <name evidence="1" type="ORF">COT75_00700</name>
</gene>
<accession>A0A2H0WAL0</accession>
<protein>
    <submittedName>
        <fullName evidence="1">Uncharacterized protein</fullName>
    </submittedName>
</protein>
<proteinExistence type="predicted"/>
<comment type="caution">
    <text evidence="1">The sequence shown here is derived from an EMBL/GenBank/DDBJ whole genome shotgun (WGS) entry which is preliminary data.</text>
</comment>
<sequence length="104" mass="11852">MRFPSSTQNPIVYNRSNMNEHGYKFGDIVPTEVRCEKKGSDPVKMNYSFLPEFAVSTPLCCPLHPPQGAWENVQCMKCEPCISVDIIQTFNKEGLQELSIKPRE</sequence>